<dbReference type="KEGG" id="vg:63911701"/>
<proteinExistence type="predicted"/>
<organism evidence="1 2">
    <name type="scientific">Gordonia phage Schmidt</name>
    <dbReference type="NCBI Taxonomy" id="2301697"/>
    <lineage>
        <taxon>Viruses</taxon>
        <taxon>Duplodnaviria</taxon>
        <taxon>Heunggongvirae</taxon>
        <taxon>Uroviricota</taxon>
        <taxon>Caudoviricetes</taxon>
        <taxon>Ruthgordonvirinae</taxon>
        <taxon>Schmidtvirus</taxon>
        <taxon>Schmidtvirus schmidt</taxon>
    </lineage>
</organism>
<gene>
    <name evidence="1" type="primary">22</name>
    <name evidence="1" type="ORF">SEA_SCHMIDT_22</name>
</gene>
<reference evidence="1 2" key="1">
    <citation type="submission" date="2018-07" db="EMBL/GenBank/DDBJ databases">
        <authorList>
            <person name="Roberston F.H."/>
            <person name="Ghiringhelli B.C."/>
            <person name="Garcia S."/>
            <person name="Henry S."/>
            <person name="Naegele L."/>
            <person name="Slowan-Pomeroy T."/>
            <person name="Briggs L.A."/>
            <person name="Warner M.H."/>
            <person name="Garlena R.A."/>
            <person name="Russell D.A."/>
            <person name="Pope W.H."/>
            <person name="Jacobs-Sera D."/>
            <person name="Hatfull G.F."/>
        </authorList>
    </citation>
    <scope>NUCLEOTIDE SEQUENCE [LARGE SCALE GENOMIC DNA]</scope>
</reference>
<sequence>MAATQVENSTRATVRTVLAALVGLVSLVPTVLATSGLDESVLGAQAIVVTGAVTKVLNLPGVNAWIERYLPFLAPAKVEPELTAYGKHAKG</sequence>
<dbReference type="GeneID" id="63911701"/>
<dbReference type="RefSeq" id="YP_010050962.1">
    <property type="nucleotide sequence ID" value="NC_054436.1"/>
</dbReference>
<keyword evidence="2" id="KW-1185">Reference proteome</keyword>
<dbReference type="Proteomes" id="UP000262719">
    <property type="component" value="Segment"/>
</dbReference>
<evidence type="ECO:0000313" key="2">
    <source>
        <dbReference type="Proteomes" id="UP000262719"/>
    </source>
</evidence>
<accession>A0A385E0F1</accession>
<dbReference type="EMBL" id="MH651189">
    <property type="protein sequence ID" value="AXQ65144.1"/>
    <property type="molecule type" value="Genomic_DNA"/>
</dbReference>
<protein>
    <submittedName>
        <fullName evidence="1">Uncharacterized protein</fullName>
    </submittedName>
</protein>
<name>A0A385E0F1_9CAUD</name>
<evidence type="ECO:0000313" key="1">
    <source>
        <dbReference type="EMBL" id="AXQ65144.1"/>
    </source>
</evidence>